<sequence length="140" mass="15535">MHEISHGECSCGGTHVKLKLHKPLSEYTPRRCSCDYCTQHDGIYLSHPKGELLIEASQPLTEEKQGSQQATILFCPACNDLIAVTCQINNQLKGAVRAPLLQDYPVLPPAQTVSPASLSPEERLNRWDQVWLSVDLKVAQ</sequence>
<gene>
    <name evidence="1" type="ORF">SAMN05444141_103755</name>
</gene>
<name>A0A1I7B8F0_9HYPH</name>
<keyword evidence="2" id="KW-1185">Reference proteome</keyword>
<evidence type="ECO:0000313" key="1">
    <source>
        <dbReference type="EMBL" id="SFT83418.1"/>
    </source>
</evidence>
<dbReference type="RefSeq" id="WP_083416930.1">
    <property type="nucleotide sequence ID" value="NZ_FPBD01000003.1"/>
</dbReference>
<dbReference type="Gene3D" id="2.170.150.70">
    <property type="match status" value="1"/>
</dbReference>
<evidence type="ECO:0008006" key="3">
    <source>
        <dbReference type="Google" id="ProtNLM"/>
    </source>
</evidence>
<dbReference type="InterPro" id="IPR011057">
    <property type="entry name" value="Mss4-like_sf"/>
</dbReference>
<organism evidence="1 2">
    <name type="scientific">Pseudovibrio denitrificans</name>
    <dbReference type="NCBI Taxonomy" id="258256"/>
    <lineage>
        <taxon>Bacteria</taxon>
        <taxon>Pseudomonadati</taxon>
        <taxon>Pseudomonadota</taxon>
        <taxon>Alphaproteobacteria</taxon>
        <taxon>Hyphomicrobiales</taxon>
        <taxon>Stappiaceae</taxon>
        <taxon>Pseudovibrio</taxon>
    </lineage>
</organism>
<dbReference type="AlphaFoldDB" id="A0A1I7B8F0"/>
<proteinExistence type="predicted"/>
<accession>A0A1I7B8F0</accession>
<dbReference type="EMBL" id="FPBD01000003">
    <property type="protein sequence ID" value="SFT83418.1"/>
    <property type="molecule type" value="Genomic_DNA"/>
</dbReference>
<dbReference type="Proteomes" id="UP000183371">
    <property type="component" value="Unassembled WGS sequence"/>
</dbReference>
<evidence type="ECO:0000313" key="2">
    <source>
        <dbReference type="Proteomes" id="UP000183371"/>
    </source>
</evidence>
<dbReference type="SUPFAM" id="SSF51316">
    <property type="entry name" value="Mss4-like"/>
    <property type="match status" value="1"/>
</dbReference>
<reference evidence="2" key="1">
    <citation type="submission" date="2016-10" db="EMBL/GenBank/DDBJ databases">
        <authorList>
            <person name="Varghese N."/>
            <person name="Submissions S."/>
        </authorList>
    </citation>
    <scope>NUCLEOTIDE SEQUENCE [LARGE SCALE GENOMIC DNA]</scope>
    <source>
        <strain evidence="2">DSM 17465</strain>
    </source>
</reference>
<protein>
    <recommendedName>
        <fullName evidence="3">Glutathione-dependent formaldehyde-activating enzyme</fullName>
    </recommendedName>
</protein>